<dbReference type="SUPFAM" id="SSF90229">
    <property type="entry name" value="CCCH zinc finger"/>
    <property type="match status" value="1"/>
</dbReference>
<organism evidence="7 8">
    <name type="scientific">Leishmania tarentolae</name>
    <name type="common">Sauroleishmania tarentolae</name>
    <dbReference type="NCBI Taxonomy" id="5689"/>
    <lineage>
        <taxon>Eukaryota</taxon>
        <taxon>Discoba</taxon>
        <taxon>Euglenozoa</taxon>
        <taxon>Kinetoplastea</taxon>
        <taxon>Metakinetoplastina</taxon>
        <taxon>Trypanosomatida</taxon>
        <taxon>Trypanosomatidae</taxon>
        <taxon>Leishmaniinae</taxon>
        <taxon>Leishmania</taxon>
        <taxon>lizard Leishmania</taxon>
    </lineage>
</organism>
<keyword evidence="1 4" id="KW-0479">Metal-binding</keyword>
<dbReference type="AlphaFoldDB" id="A0A640KPD3"/>
<feature type="zinc finger region" description="C3H1-type" evidence="4">
    <location>
        <begin position="294"/>
        <end position="322"/>
    </location>
</feature>
<reference evidence="7" key="1">
    <citation type="submission" date="2019-11" db="EMBL/GenBank/DDBJ databases">
        <title>Leishmania tarentolae CDS.</title>
        <authorList>
            <person name="Goto Y."/>
            <person name="Yamagishi J."/>
        </authorList>
    </citation>
    <scope>NUCLEOTIDE SEQUENCE [LARGE SCALE GENOMIC DNA]</scope>
    <source>
        <strain evidence="7">Parrot Tar II</strain>
    </source>
</reference>
<dbReference type="InterPro" id="IPR036855">
    <property type="entry name" value="Znf_CCCH_sf"/>
</dbReference>
<dbReference type="Gene3D" id="4.10.1000.10">
    <property type="entry name" value="Zinc finger, CCCH-type"/>
    <property type="match status" value="1"/>
</dbReference>
<dbReference type="EMBL" id="BLBS01000043">
    <property type="protein sequence ID" value="GET90884.1"/>
    <property type="molecule type" value="Genomic_DNA"/>
</dbReference>
<evidence type="ECO:0000313" key="8">
    <source>
        <dbReference type="Proteomes" id="UP000419144"/>
    </source>
</evidence>
<sequence length="338" mass="36681">MGEQAMMDELPNTARLSSELRDAFSEYLERGGPHPGPFSWNEAAELLSAFTGTSVYHISAALGVATKREKITVSKDDLHSFLEELMRIDGFIDAWWDSPGVTMPVLTSAVDQEASEGSSSTRHCGWESLTSVHALSHPPLPLGSTSTEEPHVSKMDAGSGKPSLHPTLNSWGRRGSKRSGTCSVPSLSSDRPHNTAASMDCVVATALGELELYVDEEQCSIQFNPELGSLRFPSEMSTETERFGVAAAQRQRSWDRFYSPSPLHSADKQTTRPQCLPAAPTSTLAELDCLVQRGKTAKVCKQFMQTGRCTFGARCLYHHPSAGAAAPEGPYIVPQHLS</sequence>
<evidence type="ECO:0000313" key="7">
    <source>
        <dbReference type="EMBL" id="GET90884.1"/>
    </source>
</evidence>
<feature type="compositionally biased region" description="Polar residues" evidence="5">
    <location>
        <begin position="178"/>
        <end position="189"/>
    </location>
</feature>
<evidence type="ECO:0000256" key="1">
    <source>
        <dbReference type="ARBA" id="ARBA00022723"/>
    </source>
</evidence>
<dbReference type="GO" id="GO:0005689">
    <property type="term" value="C:U12-type spliceosomal complex"/>
    <property type="evidence" value="ECO:0007669"/>
    <property type="project" value="TreeGrafter"/>
</dbReference>
<protein>
    <recommendedName>
        <fullName evidence="6">C3H1-type domain-containing protein</fullName>
    </recommendedName>
</protein>
<evidence type="ECO:0000256" key="5">
    <source>
        <dbReference type="SAM" id="MobiDB-lite"/>
    </source>
</evidence>
<dbReference type="OrthoDB" id="411372at2759"/>
<proteinExistence type="predicted"/>
<dbReference type="GO" id="GO:0008270">
    <property type="term" value="F:zinc ion binding"/>
    <property type="evidence" value="ECO:0007669"/>
    <property type="project" value="UniProtKB-KW"/>
</dbReference>
<evidence type="ECO:0000259" key="6">
    <source>
        <dbReference type="PROSITE" id="PS50103"/>
    </source>
</evidence>
<dbReference type="PANTHER" id="PTHR16465">
    <property type="entry name" value="NUCLEASE-RELATED"/>
    <property type="match status" value="1"/>
</dbReference>
<dbReference type="InterPro" id="IPR000571">
    <property type="entry name" value="Znf_CCCH"/>
</dbReference>
<dbReference type="PROSITE" id="PS50103">
    <property type="entry name" value="ZF_C3H1"/>
    <property type="match status" value="1"/>
</dbReference>
<dbReference type="Proteomes" id="UP000419144">
    <property type="component" value="Unassembled WGS sequence"/>
</dbReference>
<keyword evidence="3 4" id="KW-0862">Zinc</keyword>
<accession>A0A640KPD3</accession>
<dbReference type="Pfam" id="PF00642">
    <property type="entry name" value="zf-CCCH"/>
    <property type="match status" value="1"/>
</dbReference>
<evidence type="ECO:0000256" key="4">
    <source>
        <dbReference type="PROSITE-ProRule" id="PRU00723"/>
    </source>
</evidence>
<keyword evidence="8" id="KW-1185">Reference proteome</keyword>
<dbReference type="PANTHER" id="PTHR16465:SF0">
    <property type="entry name" value="ZINC FINGER MATRIN-TYPE PROTEIN 5"/>
    <property type="match status" value="1"/>
</dbReference>
<dbReference type="VEuPathDB" id="TriTrypDB:LtaPh_3027700"/>
<keyword evidence="2 4" id="KW-0863">Zinc-finger</keyword>
<feature type="domain" description="C3H1-type" evidence="6">
    <location>
        <begin position="294"/>
        <end position="322"/>
    </location>
</feature>
<feature type="region of interest" description="Disordered" evidence="5">
    <location>
        <begin position="137"/>
        <end position="190"/>
    </location>
</feature>
<evidence type="ECO:0000256" key="2">
    <source>
        <dbReference type="ARBA" id="ARBA00022771"/>
    </source>
</evidence>
<comment type="caution">
    <text evidence="7">The sequence shown here is derived from an EMBL/GenBank/DDBJ whole genome shotgun (WGS) entry which is preliminary data.</text>
</comment>
<dbReference type="SMART" id="SM00356">
    <property type="entry name" value="ZnF_C3H1"/>
    <property type="match status" value="1"/>
</dbReference>
<gene>
    <name evidence="7" type="ORF">LtaPh_3027700</name>
</gene>
<name>A0A640KPD3_LEITA</name>
<evidence type="ECO:0000256" key="3">
    <source>
        <dbReference type="ARBA" id="ARBA00022833"/>
    </source>
</evidence>